<dbReference type="Pfam" id="PF02463">
    <property type="entry name" value="SMC_N"/>
    <property type="match status" value="1"/>
</dbReference>
<dbReference type="SUPFAM" id="SSF52540">
    <property type="entry name" value="P-loop containing nucleoside triphosphate hydrolases"/>
    <property type="match status" value="1"/>
</dbReference>
<organism evidence="2 3">
    <name type="scientific">Anabaenopsis arnoldii</name>
    <dbReference type="NCBI Taxonomy" id="2152938"/>
    <lineage>
        <taxon>Bacteria</taxon>
        <taxon>Bacillati</taxon>
        <taxon>Cyanobacteriota</taxon>
        <taxon>Cyanophyceae</taxon>
        <taxon>Nostocales</taxon>
        <taxon>Nodulariaceae</taxon>
        <taxon>Anabaenopsis</taxon>
    </lineage>
</organism>
<evidence type="ECO:0000313" key="3">
    <source>
        <dbReference type="Proteomes" id="UP001212499"/>
    </source>
</evidence>
<sequence length="105" mass="11405">MLHVKRVELTHFKSCGGTTSVPLLPGFTVISSPNGSVKSHILDGLLFCLELSSSQGMGGDRLPDVVNNAQKPQGHPWVFDGCDFSRVCISPQDVNIPCQMKANFY</sequence>
<dbReference type="EMBL" id="JAQMUH010000024">
    <property type="protein sequence ID" value="MDB9538429.1"/>
    <property type="molecule type" value="Genomic_DNA"/>
</dbReference>
<feature type="domain" description="RecF/RecN/SMC N-terminal" evidence="1">
    <location>
        <begin position="4"/>
        <end position="71"/>
    </location>
</feature>
<dbReference type="InterPro" id="IPR027417">
    <property type="entry name" value="P-loop_NTPase"/>
</dbReference>
<reference evidence="2 3" key="1">
    <citation type="submission" date="2023-01" db="EMBL/GenBank/DDBJ databases">
        <title>Genomes from the Australian National Cyanobacteria Reference Collection.</title>
        <authorList>
            <person name="Willis A."/>
            <person name="Lee E.M.F."/>
        </authorList>
    </citation>
    <scope>NUCLEOTIDE SEQUENCE [LARGE SCALE GENOMIC DNA]</scope>
    <source>
        <strain evidence="2 3">CS-1033</strain>
    </source>
</reference>
<dbReference type="InterPro" id="IPR003395">
    <property type="entry name" value="RecF/RecN/SMC_N"/>
</dbReference>
<dbReference type="Proteomes" id="UP001212499">
    <property type="component" value="Unassembled WGS sequence"/>
</dbReference>
<protein>
    <recommendedName>
        <fullName evidence="1">RecF/RecN/SMC N-terminal domain-containing protein</fullName>
    </recommendedName>
</protein>
<keyword evidence="3" id="KW-1185">Reference proteome</keyword>
<gene>
    <name evidence="2" type="ORF">PN457_01905</name>
</gene>
<evidence type="ECO:0000259" key="1">
    <source>
        <dbReference type="Pfam" id="PF02463"/>
    </source>
</evidence>
<name>A0ABT5AMA5_9CYAN</name>
<comment type="caution">
    <text evidence="2">The sequence shown here is derived from an EMBL/GenBank/DDBJ whole genome shotgun (WGS) entry which is preliminary data.</text>
</comment>
<evidence type="ECO:0000313" key="2">
    <source>
        <dbReference type="EMBL" id="MDB9538429.1"/>
    </source>
</evidence>
<accession>A0ABT5AMA5</accession>
<proteinExistence type="predicted"/>
<dbReference type="Gene3D" id="3.40.50.300">
    <property type="entry name" value="P-loop containing nucleotide triphosphate hydrolases"/>
    <property type="match status" value="1"/>
</dbReference>